<evidence type="ECO:0000259" key="4">
    <source>
        <dbReference type="PROSITE" id="PS50835"/>
    </source>
</evidence>
<dbReference type="GO" id="GO:0009897">
    <property type="term" value="C:external side of plasma membrane"/>
    <property type="evidence" value="ECO:0007669"/>
    <property type="project" value="TreeGrafter"/>
</dbReference>
<dbReference type="PRINTS" id="PR01638">
    <property type="entry name" value="MHCCLASSI"/>
</dbReference>
<keyword evidence="5" id="KW-1185">Reference proteome</keyword>
<dbReference type="SUPFAM" id="SSF54452">
    <property type="entry name" value="MHC antigen-recognition domain"/>
    <property type="match status" value="1"/>
</dbReference>
<evidence type="ECO:0000313" key="6">
    <source>
        <dbReference type="RefSeq" id="XP_028283089.1"/>
    </source>
</evidence>
<dbReference type="Pfam" id="PF00129">
    <property type="entry name" value="MHC_I"/>
    <property type="match status" value="1"/>
</dbReference>
<comment type="similarity">
    <text evidence="2">Belongs to the MHC class I family.</text>
</comment>
<dbReference type="InterPro" id="IPR007110">
    <property type="entry name" value="Ig-like_dom"/>
</dbReference>
<keyword evidence="3" id="KW-1133">Transmembrane helix</keyword>
<dbReference type="Proteomes" id="UP000515145">
    <property type="component" value="Chromosome 2"/>
</dbReference>
<dbReference type="PANTHER" id="PTHR16675:SF237">
    <property type="entry name" value="MHC CLASS I ANTIGEN TRANSCRIPT VARIANT 1-RELATED"/>
    <property type="match status" value="1"/>
</dbReference>
<dbReference type="InParanoid" id="A0A6P7K1N3"/>
<organism evidence="5 6">
    <name type="scientific">Parambassis ranga</name>
    <name type="common">Indian glassy fish</name>
    <dbReference type="NCBI Taxonomy" id="210632"/>
    <lineage>
        <taxon>Eukaryota</taxon>
        <taxon>Metazoa</taxon>
        <taxon>Chordata</taxon>
        <taxon>Craniata</taxon>
        <taxon>Vertebrata</taxon>
        <taxon>Euteleostomi</taxon>
        <taxon>Actinopterygii</taxon>
        <taxon>Neopterygii</taxon>
        <taxon>Teleostei</taxon>
        <taxon>Neoteleostei</taxon>
        <taxon>Acanthomorphata</taxon>
        <taxon>Ovalentaria</taxon>
        <taxon>Ambassidae</taxon>
        <taxon>Parambassis</taxon>
    </lineage>
</organism>
<dbReference type="InterPro" id="IPR036179">
    <property type="entry name" value="Ig-like_dom_sf"/>
</dbReference>
<dbReference type="GO" id="GO:0005615">
    <property type="term" value="C:extracellular space"/>
    <property type="evidence" value="ECO:0007669"/>
    <property type="project" value="TreeGrafter"/>
</dbReference>
<dbReference type="Pfam" id="PF07654">
    <property type="entry name" value="C1-set"/>
    <property type="match status" value="1"/>
</dbReference>
<dbReference type="Gene3D" id="3.30.500.10">
    <property type="entry name" value="MHC class I-like antigen recognition-like"/>
    <property type="match status" value="1"/>
</dbReference>
<dbReference type="Gene3D" id="2.60.40.10">
    <property type="entry name" value="Immunoglobulins"/>
    <property type="match status" value="1"/>
</dbReference>
<dbReference type="InterPro" id="IPR001039">
    <property type="entry name" value="MHC_I_a_a1/a2"/>
</dbReference>
<dbReference type="GO" id="GO:0006955">
    <property type="term" value="P:immune response"/>
    <property type="evidence" value="ECO:0007669"/>
    <property type="project" value="TreeGrafter"/>
</dbReference>
<sequence length="355" mass="40542">MSHQLTPHLYANKMSRLYVFCLFCQFAAPVKHSLKYFITASSGVPDFPEFVGAAVVNDVQVGYCDSSISRAEPKQEWMKELIKNDPQHLDWYTHKCHGNKEVFMANINGLKQRFNQTGGAHVLQRMNGCEWDDETGEITGFNQYGYDGEDFIALDLQTLTWTAPKPQAFPTKLMWDTEKTRLEYNKYYYIHRCPDWLKKYVQYGRSDLQRADHPSVSLLQKTPSSAVSCHATGFYPDRALMFWSKDGEEIHEGVEHGEILPNHDGTFQMTVDLNVSSVPEEDWRRYHCEFQLSGVQDIIAGLDRALIRTNWVVPSQFPSGPLGGGVVGLLLLLAACITGAFVWRRSRDGFRLVNR</sequence>
<proteinExistence type="inferred from homology"/>
<dbReference type="PANTHER" id="PTHR16675">
    <property type="entry name" value="MHC CLASS I-RELATED"/>
    <property type="match status" value="1"/>
</dbReference>
<evidence type="ECO:0000313" key="5">
    <source>
        <dbReference type="Proteomes" id="UP000515145"/>
    </source>
</evidence>
<dbReference type="InterPro" id="IPR050208">
    <property type="entry name" value="MHC_class-I_related"/>
</dbReference>
<dbReference type="InterPro" id="IPR013783">
    <property type="entry name" value="Ig-like_fold"/>
</dbReference>
<dbReference type="InterPro" id="IPR011161">
    <property type="entry name" value="MHC_I-like_Ag-recog"/>
</dbReference>
<name>A0A6P7K1N3_9TELE</name>
<dbReference type="SMART" id="SM00407">
    <property type="entry name" value="IGc1"/>
    <property type="match status" value="1"/>
</dbReference>
<feature type="transmembrane region" description="Helical" evidence="3">
    <location>
        <begin position="322"/>
        <end position="343"/>
    </location>
</feature>
<dbReference type="OrthoDB" id="8936120at2759"/>
<gene>
    <name evidence="6" type="primary">LOC114449538</name>
</gene>
<keyword evidence="3" id="KW-0472">Membrane</keyword>
<dbReference type="InterPro" id="IPR037055">
    <property type="entry name" value="MHC_I-like_Ag-recog_sf"/>
</dbReference>
<keyword evidence="3" id="KW-0812">Transmembrane</keyword>
<dbReference type="FunFam" id="2.60.40.10:FF:000943">
    <property type="entry name" value="Classical MHC class I molecule, alpha-chain"/>
    <property type="match status" value="1"/>
</dbReference>
<keyword evidence="1" id="KW-0325">Glycoprotein</keyword>
<dbReference type="FunFam" id="3.30.500.10:FF:000001">
    <property type="entry name" value="H-2 class I histocompatibility antigen, alpha chain"/>
    <property type="match status" value="1"/>
</dbReference>
<dbReference type="SUPFAM" id="SSF48726">
    <property type="entry name" value="Immunoglobulin"/>
    <property type="match status" value="1"/>
</dbReference>
<evidence type="ECO:0000256" key="3">
    <source>
        <dbReference type="SAM" id="Phobius"/>
    </source>
</evidence>
<dbReference type="PROSITE" id="PS50835">
    <property type="entry name" value="IG_LIKE"/>
    <property type="match status" value="1"/>
</dbReference>
<reference evidence="6" key="1">
    <citation type="submission" date="2025-08" db="UniProtKB">
        <authorList>
            <consortium name="RefSeq"/>
        </authorList>
    </citation>
    <scope>IDENTIFICATION</scope>
</reference>
<dbReference type="InterPro" id="IPR003597">
    <property type="entry name" value="Ig_C1-set"/>
</dbReference>
<dbReference type="GeneID" id="114449538"/>
<dbReference type="AlphaFoldDB" id="A0A6P7K1N3"/>
<protein>
    <submittedName>
        <fullName evidence="6">Major histocompatibility complex class I-related gene protein-like</fullName>
    </submittedName>
</protein>
<dbReference type="RefSeq" id="XP_028283089.1">
    <property type="nucleotide sequence ID" value="XM_028427288.1"/>
</dbReference>
<dbReference type="InterPro" id="IPR011162">
    <property type="entry name" value="MHC_I/II-like_Ag-recog"/>
</dbReference>
<feature type="domain" description="Ig-like" evidence="4">
    <location>
        <begin position="214"/>
        <end position="288"/>
    </location>
</feature>
<accession>A0A6P7K1N3</accession>
<evidence type="ECO:0000256" key="1">
    <source>
        <dbReference type="ARBA" id="ARBA00023180"/>
    </source>
</evidence>
<evidence type="ECO:0000256" key="2">
    <source>
        <dbReference type="RuleBase" id="RU004439"/>
    </source>
</evidence>